<dbReference type="PANTHER" id="PTHR43762">
    <property type="entry name" value="L-GULONOLACTONE OXIDASE"/>
    <property type="match status" value="1"/>
</dbReference>
<keyword evidence="1" id="KW-0285">Flavoprotein</keyword>
<dbReference type="KEGG" id="sgi:SGRAN_1174"/>
<evidence type="ECO:0000313" key="6">
    <source>
        <dbReference type="Proteomes" id="UP000058599"/>
    </source>
</evidence>
<dbReference type="EMBL" id="CP012199">
    <property type="protein sequence ID" value="AMG73567.1"/>
    <property type="molecule type" value="Genomic_DNA"/>
</dbReference>
<dbReference type="InterPro" id="IPR010031">
    <property type="entry name" value="FAD_lactone_oxidase-like"/>
</dbReference>
<dbReference type="GO" id="GO:0071949">
    <property type="term" value="F:FAD binding"/>
    <property type="evidence" value="ECO:0007669"/>
    <property type="project" value="InterPro"/>
</dbReference>
<accession>A0AA86L328</accession>
<dbReference type="PROSITE" id="PS51387">
    <property type="entry name" value="FAD_PCMH"/>
    <property type="match status" value="1"/>
</dbReference>
<dbReference type="InterPro" id="IPR016171">
    <property type="entry name" value="Vanillyl_alc_oxidase_C-sub2"/>
</dbReference>
<dbReference type="Gene3D" id="3.30.70.2520">
    <property type="match status" value="1"/>
</dbReference>
<dbReference type="Gene3D" id="3.30.43.10">
    <property type="entry name" value="Uridine Diphospho-n-acetylenolpyruvylglucosamine Reductase, domain 2"/>
    <property type="match status" value="1"/>
</dbReference>
<evidence type="ECO:0000256" key="1">
    <source>
        <dbReference type="ARBA" id="ARBA00022630"/>
    </source>
</evidence>
<dbReference type="InterPro" id="IPR007173">
    <property type="entry name" value="ALO_C"/>
</dbReference>
<evidence type="ECO:0000313" key="5">
    <source>
        <dbReference type="EMBL" id="AMG73567.1"/>
    </source>
</evidence>
<proteinExistence type="predicted"/>
<dbReference type="PANTHER" id="PTHR43762:SF1">
    <property type="entry name" value="D-ARABINONO-1,4-LACTONE OXIDASE"/>
    <property type="match status" value="1"/>
</dbReference>
<dbReference type="GO" id="GO:0003885">
    <property type="term" value="F:D-arabinono-1,4-lactone oxidase activity"/>
    <property type="evidence" value="ECO:0007669"/>
    <property type="project" value="InterPro"/>
</dbReference>
<reference evidence="5 6" key="1">
    <citation type="journal article" date="2016" name="BMC Genomics">
        <title>Genomic analysis of the nitrate-respiring Sphingopyxis granuli (formerly Sphingomonas macrogoltabida) strain TFA.</title>
        <authorList>
            <person name="Garcia-Romero I."/>
            <person name="Perez-Pulido A.J."/>
            <person name="Gonzalez-Flores Y.E."/>
            <person name="Reyes-Ramirez F."/>
            <person name="Santero E."/>
            <person name="Floriano B."/>
        </authorList>
    </citation>
    <scope>NUCLEOTIDE SEQUENCE [LARGE SCALE GENOMIC DNA]</scope>
    <source>
        <strain evidence="5 6">TFA</strain>
    </source>
</reference>
<dbReference type="InterPro" id="IPR006094">
    <property type="entry name" value="Oxid_FAD_bind_N"/>
</dbReference>
<dbReference type="InterPro" id="IPR016166">
    <property type="entry name" value="FAD-bd_PCMH"/>
</dbReference>
<evidence type="ECO:0000256" key="2">
    <source>
        <dbReference type="ARBA" id="ARBA00022827"/>
    </source>
</evidence>
<keyword evidence="3 5" id="KW-0560">Oxidoreductase</keyword>
<dbReference type="GO" id="GO:0050105">
    <property type="term" value="F:L-gulonolactone oxidase activity"/>
    <property type="evidence" value="ECO:0007669"/>
    <property type="project" value="UniProtKB-EC"/>
</dbReference>
<dbReference type="Gene3D" id="3.30.465.10">
    <property type="match status" value="1"/>
</dbReference>
<feature type="domain" description="FAD-binding PCMH-type" evidence="4">
    <location>
        <begin position="58"/>
        <end position="225"/>
    </location>
</feature>
<evidence type="ECO:0000256" key="3">
    <source>
        <dbReference type="ARBA" id="ARBA00023002"/>
    </source>
</evidence>
<dbReference type="PIRSF" id="PIRSF000136">
    <property type="entry name" value="LGO_GLO"/>
    <property type="match status" value="1"/>
</dbReference>
<dbReference type="EC" id="1.1.3.8" evidence="5"/>
<gene>
    <name evidence="5" type="ORF">SGRAN_1174</name>
</gene>
<organism evidence="5 6">
    <name type="scientific">Sphingopyxis granuli</name>
    <dbReference type="NCBI Taxonomy" id="267128"/>
    <lineage>
        <taxon>Bacteria</taxon>
        <taxon>Pseudomonadati</taxon>
        <taxon>Pseudomonadota</taxon>
        <taxon>Alphaproteobacteria</taxon>
        <taxon>Sphingomonadales</taxon>
        <taxon>Sphingomonadaceae</taxon>
        <taxon>Sphingopyxis</taxon>
    </lineage>
</organism>
<dbReference type="Pfam" id="PF04030">
    <property type="entry name" value="ALO"/>
    <property type="match status" value="1"/>
</dbReference>
<keyword evidence="6" id="KW-1185">Reference proteome</keyword>
<dbReference type="SUPFAM" id="SSF56176">
    <property type="entry name" value="FAD-binding/transporter-associated domain-like"/>
    <property type="match status" value="1"/>
</dbReference>
<dbReference type="NCBIfam" id="TIGR01679">
    <property type="entry name" value="bact_FAD_ox"/>
    <property type="match status" value="1"/>
</dbReference>
<dbReference type="Proteomes" id="UP000058599">
    <property type="component" value="Chromosome"/>
</dbReference>
<protein>
    <submittedName>
        <fullName evidence="5">FAD-linked oxidoreductase</fullName>
        <ecNumber evidence="5">1.1.3.8</ecNumber>
    </submittedName>
</protein>
<keyword evidence="2" id="KW-0274">FAD</keyword>
<dbReference type="AlphaFoldDB" id="A0AA86L328"/>
<dbReference type="Gene3D" id="1.10.45.10">
    <property type="entry name" value="Vanillyl-alcohol Oxidase, Chain A, domain 4"/>
    <property type="match status" value="1"/>
</dbReference>
<dbReference type="RefSeq" id="WP_067181562.1">
    <property type="nucleotide sequence ID" value="NZ_CP012199.1"/>
</dbReference>
<dbReference type="InterPro" id="IPR016169">
    <property type="entry name" value="FAD-bd_PCMH_sub2"/>
</dbReference>
<dbReference type="InterPro" id="IPR036318">
    <property type="entry name" value="FAD-bd_PCMH-like_sf"/>
</dbReference>
<dbReference type="InterPro" id="IPR016167">
    <property type="entry name" value="FAD-bd_PCMH_sub1"/>
</dbReference>
<evidence type="ECO:0000259" key="4">
    <source>
        <dbReference type="PROSITE" id="PS51387"/>
    </source>
</evidence>
<name>A0AA86L328_9SPHN</name>
<dbReference type="GO" id="GO:0016020">
    <property type="term" value="C:membrane"/>
    <property type="evidence" value="ECO:0007669"/>
    <property type="project" value="InterPro"/>
</dbReference>
<dbReference type="Pfam" id="PF01565">
    <property type="entry name" value="FAD_binding_4"/>
    <property type="match status" value="1"/>
</dbReference>
<sequence>MGKVTRRALLVGGGVIGAGAVGVGGLAGRNWLRDREPASLAAQDAEGRLLWSNWSGIAHSYPEKRGAPKSEEELLSILTRAPAPVRPVGSGHSFTALVPTDGTLLTLDGMAGLVGHDAATNRATVRGGTRLADLGPALAAVGQEMVNLPDINKQSIAGAIGTGTHGTGRGIQAMHGSVVAMRIATPTGEVIDCDAANRPEVFNAARVGLGAFGVVTQVTLQNQPLNRILKRTEVRPTEEVLEDWPALRQRHRNVEFYVLPFTGHSVVISNDVTDRPVKPRGPDADTETLMGLKQLRDWFEFAPSLRRKLAAEELAKIPPEEVVDEGWKLLSNERPVRFNEIEYHLPIEAQVPALREVLSAIETHRKDVFFPIEVRVIAADDAWLSPFYGRESGSIAVHAYYREEHDFFFSIVEPIFRRHGGRPHWGKLHSLKARDLALLYPCWKEAGEVRRALDPEGRMLNDYLKGIFLDG</sequence>